<feature type="transmembrane region" description="Helical" evidence="1">
    <location>
        <begin position="84"/>
        <end position="106"/>
    </location>
</feature>
<feature type="non-terminal residue" evidence="2">
    <location>
        <position position="123"/>
    </location>
</feature>
<dbReference type="AlphaFoldDB" id="A0A820ASK9"/>
<keyword evidence="1" id="KW-1133">Transmembrane helix</keyword>
<proteinExistence type="predicted"/>
<protein>
    <submittedName>
        <fullName evidence="2">Uncharacterized protein</fullName>
    </submittedName>
</protein>
<organism evidence="2 3">
    <name type="scientific">Rotaria sordida</name>
    <dbReference type="NCBI Taxonomy" id="392033"/>
    <lineage>
        <taxon>Eukaryota</taxon>
        <taxon>Metazoa</taxon>
        <taxon>Spiralia</taxon>
        <taxon>Gnathifera</taxon>
        <taxon>Rotifera</taxon>
        <taxon>Eurotatoria</taxon>
        <taxon>Bdelloidea</taxon>
        <taxon>Philodinida</taxon>
        <taxon>Philodinidae</taxon>
        <taxon>Rotaria</taxon>
    </lineage>
</organism>
<evidence type="ECO:0000313" key="2">
    <source>
        <dbReference type="EMBL" id="CAF4196589.1"/>
    </source>
</evidence>
<accession>A0A820ASK9</accession>
<dbReference type="Proteomes" id="UP000663836">
    <property type="component" value="Unassembled WGS sequence"/>
</dbReference>
<gene>
    <name evidence="2" type="ORF">JBS370_LOCUS36304</name>
</gene>
<comment type="caution">
    <text evidence="2">The sequence shown here is derived from an EMBL/GenBank/DDBJ whole genome shotgun (WGS) entry which is preliminary data.</text>
</comment>
<keyword evidence="1" id="KW-0812">Transmembrane</keyword>
<keyword evidence="1" id="KW-0472">Membrane</keyword>
<dbReference type="EMBL" id="CAJOBD010014076">
    <property type="protein sequence ID" value="CAF4196589.1"/>
    <property type="molecule type" value="Genomic_DNA"/>
</dbReference>
<name>A0A820ASK9_9BILA</name>
<reference evidence="2" key="1">
    <citation type="submission" date="2021-02" db="EMBL/GenBank/DDBJ databases">
        <authorList>
            <person name="Nowell W R."/>
        </authorList>
    </citation>
    <scope>NUCLEOTIDE SEQUENCE</scope>
</reference>
<evidence type="ECO:0000313" key="3">
    <source>
        <dbReference type="Proteomes" id="UP000663836"/>
    </source>
</evidence>
<sequence>MIKYLHKLRPLYWPSDVQLTLSIRHSSELKFLLRRSALSTIERLSITNKEIRAALSLCHHEPIPNIQSCEHYLRQIADDTRLRLLLLRYIILSNVTILICLLIMYLRELLRLVDLYDDSKVSQ</sequence>
<evidence type="ECO:0000256" key="1">
    <source>
        <dbReference type="SAM" id="Phobius"/>
    </source>
</evidence>